<feature type="region of interest" description="Disordered" evidence="1">
    <location>
        <begin position="141"/>
        <end position="205"/>
    </location>
</feature>
<dbReference type="Proteomes" id="UP000245207">
    <property type="component" value="Unassembled WGS sequence"/>
</dbReference>
<evidence type="ECO:0000313" key="2">
    <source>
        <dbReference type="EMBL" id="PWA81266.1"/>
    </source>
</evidence>
<gene>
    <name evidence="2" type="ORF">CTI12_AA189270</name>
</gene>
<evidence type="ECO:0000313" key="3">
    <source>
        <dbReference type="Proteomes" id="UP000245207"/>
    </source>
</evidence>
<organism evidence="2 3">
    <name type="scientific">Artemisia annua</name>
    <name type="common">Sweet wormwood</name>
    <dbReference type="NCBI Taxonomy" id="35608"/>
    <lineage>
        <taxon>Eukaryota</taxon>
        <taxon>Viridiplantae</taxon>
        <taxon>Streptophyta</taxon>
        <taxon>Embryophyta</taxon>
        <taxon>Tracheophyta</taxon>
        <taxon>Spermatophyta</taxon>
        <taxon>Magnoliopsida</taxon>
        <taxon>eudicotyledons</taxon>
        <taxon>Gunneridae</taxon>
        <taxon>Pentapetalae</taxon>
        <taxon>asterids</taxon>
        <taxon>campanulids</taxon>
        <taxon>Asterales</taxon>
        <taxon>Asteraceae</taxon>
        <taxon>Asteroideae</taxon>
        <taxon>Anthemideae</taxon>
        <taxon>Artemisiinae</taxon>
        <taxon>Artemisia</taxon>
    </lineage>
</organism>
<feature type="compositionally biased region" description="Basic and acidic residues" evidence="1">
    <location>
        <begin position="141"/>
        <end position="176"/>
    </location>
</feature>
<feature type="compositionally biased region" description="Basic and acidic residues" evidence="1">
    <location>
        <begin position="184"/>
        <end position="199"/>
    </location>
</feature>
<evidence type="ECO:0000256" key="1">
    <source>
        <dbReference type="SAM" id="MobiDB-lite"/>
    </source>
</evidence>
<keyword evidence="3" id="KW-1185">Reference proteome</keyword>
<name>A0A2U1P671_ARTAN</name>
<comment type="caution">
    <text evidence="2">The sequence shown here is derived from an EMBL/GenBank/DDBJ whole genome shotgun (WGS) entry which is preliminary data.</text>
</comment>
<dbReference type="AlphaFoldDB" id="A0A2U1P671"/>
<sequence length="205" mass="24823">MANEVTMICMDTSSWMEHPTSYCFLRQIDAIGVYCEKYLESHPDNYVGVLAMGVSEGRKRYRVGDHRKLRDWDIGKDIPLDDDAGTERYCDRCDRYGRKRDYTVRDEGRERYRVGYRRKLKRDDDAGKERYWDRGDSFHDLKPDRGNDDTRNRERKRDDRGHDKGRERYRDRGDHRYGRKRDYRGHDEGRERYRDRGDHNASSYE</sequence>
<proteinExistence type="predicted"/>
<accession>A0A2U1P671</accession>
<dbReference type="EMBL" id="PKPP01001611">
    <property type="protein sequence ID" value="PWA81266.1"/>
    <property type="molecule type" value="Genomic_DNA"/>
</dbReference>
<protein>
    <submittedName>
        <fullName evidence="2">Uncharacterized protein</fullName>
    </submittedName>
</protein>
<dbReference type="InterPro" id="IPR036465">
    <property type="entry name" value="vWFA_dom_sf"/>
</dbReference>
<reference evidence="2 3" key="1">
    <citation type="journal article" date="2018" name="Mol. Plant">
        <title>The genome of Artemisia annua provides insight into the evolution of Asteraceae family and artemisinin biosynthesis.</title>
        <authorList>
            <person name="Shen Q."/>
            <person name="Zhang L."/>
            <person name="Liao Z."/>
            <person name="Wang S."/>
            <person name="Yan T."/>
            <person name="Shi P."/>
            <person name="Liu M."/>
            <person name="Fu X."/>
            <person name="Pan Q."/>
            <person name="Wang Y."/>
            <person name="Lv Z."/>
            <person name="Lu X."/>
            <person name="Zhang F."/>
            <person name="Jiang W."/>
            <person name="Ma Y."/>
            <person name="Chen M."/>
            <person name="Hao X."/>
            <person name="Li L."/>
            <person name="Tang Y."/>
            <person name="Lv G."/>
            <person name="Zhou Y."/>
            <person name="Sun X."/>
            <person name="Brodelius P.E."/>
            <person name="Rose J.K.C."/>
            <person name="Tang K."/>
        </authorList>
    </citation>
    <scope>NUCLEOTIDE SEQUENCE [LARGE SCALE GENOMIC DNA]</scope>
    <source>
        <strain evidence="3">cv. Huhao1</strain>
        <tissue evidence="2">Leaf</tissue>
    </source>
</reference>
<dbReference type="STRING" id="35608.A0A2U1P671"/>
<dbReference type="Gene3D" id="3.40.50.410">
    <property type="entry name" value="von Willebrand factor, type A domain"/>
    <property type="match status" value="1"/>
</dbReference>